<organism evidence="2 3">
    <name type="scientific">Candidatus Methylospira mobilis</name>
    <dbReference type="NCBI Taxonomy" id="1808979"/>
    <lineage>
        <taxon>Bacteria</taxon>
        <taxon>Pseudomonadati</taxon>
        <taxon>Pseudomonadota</taxon>
        <taxon>Gammaproteobacteria</taxon>
        <taxon>Methylococcales</taxon>
        <taxon>Methylococcaceae</taxon>
        <taxon>Candidatus Methylospira</taxon>
    </lineage>
</organism>
<name>A0A5Q0BHK3_9GAMM</name>
<dbReference type="Gene3D" id="1.25.40.10">
    <property type="entry name" value="Tetratricopeptide repeat domain"/>
    <property type="match status" value="1"/>
</dbReference>
<keyword evidence="3" id="KW-1185">Reference proteome</keyword>
<accession>A0A5Q0BHK3</accession>
<protein>
    <submittedName>
        <fullName evidence="2">MxaK protein</fullName>
    </submittedName>
</protein>
<dbReference type="AlphaFoldDB" id="A0A5Q0BHK3"/>
<gene>
    <name evidence="2" type="ORF">F6R98_08195</name>
</gene>
<evidence type="ECO:0000256" key="1">
    <source>
        <dbReference type="SAM" id="MobiDB-lite"/>
    </source>
</evidence>
<reference evidence="2 3" key="1">
    <citation type="submission" date="2019-09" db="EMBL/GenBank/DDBJ databases">
        <title>Ecophysiology of the spiral-shaped methanotroph Methylospira mobilis as revealed by the complete genome sequence.</title>
        <authorList>
            <person name="Oshkin I.Y."/>
            <person name="Dedysh S.N."/>
            <person name="Miroshnikov K."/>
            <person name="Danilova O.V."/>
            <person name="Hakobyan A."/>
            <person name="Liesack W."/>
        </authorList>
    </citation>
    <scope>NUCLEOTIDE SEQUENCE [LARGE SCALE GENOMIC DNA]</scope>
    <source>
        <strain evidence="2 3">Shm1</strain>
    </source>
</reference>
<dbReference type="InterPro" id="IPR011990">
    <property type="entry name" value="TPR-like_helical_dom_sf"/>
</dbReference>
<proteinExistence type="predicted"/>
<dbReference type="OrthoDB" id="5567017at2"/>
<dbReference type="SUPFAM" id="SSF48452">
    <property type="entry name" value="TPR-like"/>
    <property type="match status" value="1"/>
</dbReference>
<evidence type="ECO:0000313" key="3">
    <source>
        <dbReference type="Proteomes" id="UP000325755"/>
    </source>
</evidence>
<feature type="region of interest" description="Disordered" evidence="1">
    <location>
        <begin position="158"/>
        <end position="188"/>
    </location>
</feature>
<dbReference type="RefSeq" id="WP_153248597.1">
    <property type="nucleotide sequence ID" value="NZ_CP044205.1"/>
</dbReference>
<dbReference type="KEGG" id="mmob:F6R98_08195"/>
<evidence type="ECO:0000313" key="2">
    <source>
        <dbReference type="EMBL" id="QFY42602.1"/>
    </source>
</evidence>
<dbReference type="EMBL" id="CP044205">
    <property type="protein sequence ID" value="QFY42602.1"/>
    <property type="molecule type" value="Genomic_DNA"/>
</dbReference>
<sequence length="188" mass="21366">MQQRIKPALVAALLAFALLAMLTGAMNLRSYRLERDMIASLLSGHDLKLEERARATLPVQMARALFLSRHERIDEARDLLNYLSERGDSASRTSVFYNLGNLLLRQALARLEADEIDQAIPLIALSKDAYRRALELDPGHWDSKYNLEVAMRISPEIERVDNNQKDDQEEGNPKKLWTTLPGFPRGQP</sequence>
<dbReference type="Proteomes" id="UP000325755">
    <property type="component" value="Chromosome"/>
</dbReference>
<dbReference type="InParanoid" id="A0A5Q0BHK3"/>